<accession>A0AB73NJ13</accession>
<organism evidence="2 3">
    <name type="scientific">Yersinia kristensenii</name>
    <dbReference type="NCBI Taxonomy" id="28152"/>
    <lineage>
        <taxon>Bacteria</taxon>
        <taxon>Pseudomonadati</taxon>
        <taxon>Pseudomonadota</taxon>
        <taxon>Gammaproteobacteria</taxon>
        <taxon>Enterobacterales</taxon>
        <taxon>Yersiniaceae</taxon>
        <taxon>Yersinia</taxon>
    </lineage>
</organism>
<feature type="transmembrane region" description="Helical" evidence="1">
    <location>
        <begin position="21"/>
        <end position="39"/>
    </location>
</feature>
<evidence type="ECO:0000313" key="2">
    <source>
        <dbReference type="EMBL" id="OVZ79718.1"/>
    </source>
</evidence>
<evidence type="ECO:0000256" key="1">
    <source>
        <dbReference type="SAM" id="Phobius"/>
    </source>
</evidence>
<dbReference type="AlphaFoldDB" id="A0AB73NJ13"/>
<proteinExistence type="predicted"/>
<evidence type="ECO:0008006" key="4">
    <source>
        <dbReference type="Google" id="ProtNLM"/>
    </source>
</evidence>
<dbReference type="RefSeq" id="WP_087795473.1">
    <property type="nucleotide sequence ID" value="NZ_CAWNET010000008.1"/>
</dbReference>
<sequence length="80" mass="8759">MTKLDYEKNKSDVYQFDNKGVAKVVLIYSLLVIGFGLLLNSDLLTGSLLILSDTVQPIINSIVNYCPHEVKIPVIPLGPG</sequence>
<keyword evidence="3" id="KW-1185">Reference proteome</keyword>
<keyword evidence="1" id="KW-0812">Transmembrane</keyword>
<name>A0AB73NJ13_YERKR</name>
<protein>
    <recommendedName>
        <fullName evidence="4">Nuclease</fullName>
    </recommendedName>
</protein>
<comment type="caution">
    <text evidence="2">The sequence shown here is derived from an EMBL/GenBank/DDBJ whole genome shotgun (WGS) entry which is preliminary data.</text>
</comment>
<dbReference type="EMBL" id="NHOG01000016">
    <property type="protein sequence ID" value="OVZ79718.1"/>
    <property type="molecule type" value="Genomic_DNA"/>
</dbReference>
<keyword evidence="1" id="KW-1133">Transmembrane helix</keyword>
<evidence type="ECO:0000313" key="3">
    <source>
        <dbReference type="Proteomes" id="UP000195840"/>
    </source>
</evidence>
<reference evidence="2 3" key="1">
    <citation type="submission" date="2017-05" db="EMBL/GenBank/DDBJ databases">
        <title>Whole genome sequencing of Yersinia kristensenii.</title>
        <authorList>
            <person name="Campioni F."/>
        </authorList>
    </citation>
    <scope>NUCLEOTIDE SEQUENCE [LARGE SCALE GENOMIC DNA]</scope>
    <source>
        <strain evidence="2 3">CFSAN060538</strain>
    </source>
</reference>
<gene>
    <name evidence="2" type="ORF">CBW52_14235</name>
</gene>
<dbReference type="Proteomes" id="UP000195840">
    <property type="component" value="Unassembled WGS sequence"/>
</dbReference>
<keyword evidence="1" id="KW-0472">Membrane</keyword>